<dbReference type="STRING" id="441959.B8MQY7"/>
<evidence type="ECO:0000259" key="7">
    <source>
        <dbReference type="Pfam" id="PF04182"/>
    </source>
</evidence>
<dbReference type="OrthoDB" id="5403573at2759"/>
<evidence type="ECO:0000313" key="9">
    <source>
        <dbReference type="EMBL" id="EED12822.1"/>
    </source>
</evidence>
<dbReference type="RefSeq" id="XP_002486933.1">
    <property type="nucleotide sequence ID" value="XM_002486888.1"/>
</dbReference>
<evidence type="ECO:0000256" key="6">
    <source>
        <dbReference type="SAM" id="MobiDB-lite"/>
    </source>
</evidence>
<dbReference type="EMBL" id="EQ962659">
    <property type="protein sequence ID" value="EED12822.1"/>
    <property type="molecule type" value="Genomic_DNA"/>
</dbReference>
<dbReference type="GeneID" id="8098291"/>
<dbReference type="PhylomeDB" id="B8MQY7"/>
<dbReference type="InParanoid" id="B8MQY7"/>
<dbReference type="VEuPathDB" id="FungiDB:TSTA_053400"/>
<dbReference type="GO" id="GO:0000127">
    <property type="term" value="C:transcription factor TFIIIC complex"/>
    <property type="evidence" value="ECO:0007669"/>
    <property type="project" value="InterPro"/>
</dbReference>
<feature type="region of interest" description="Disordered" evidence="6">
    <location>
        <begin position="654"/>
        <end position="723"/>
    </location>
</feature>
<evidence type="ECO:0000256" key="4">
    <source>
        <dbReference type="ARBA" id="ARBA00023163"/>
    </source>
</evidence>
<gene>
    <name evidence="9" type="ORF">TSTA_053400</name>
</gene>
<dbReference type="GO" id="GO:0005634">
    <property type="term" value="C:nucleus"/>
    <property type="evidence" value="ECO:0007669"/>
    <property type="project" value="UniProtKB-SubCell"/>
</dbReference>
<dbReference type="InterPro" id="IPR035625">
    <property type="entry name" value="Tfc3-like_eWH"/>
</dbReference>
<keyword evidence="10" id="KW-1185">Reference proteome</keyword>
<evidence type="ECO:0000256" key="2">
    <source>
        <dbReference type="ARBA" id="ARBA00022553"/>
    </source>
</evidence>
<evidence type="ECO:0000256" key="3">
    <source>
        <dbReference type="ARBA" id="ARBA00023125"/>
    </source>
</evidence>
<accession>B8MQY7</accession>
<name>B8MQY7_TALSN</name>
<dbReference type="InterPro" id="IPR007309">
    <property type="entry name" value="TFIIIC_Bblock-bd"/>
</dbReference>
<dbReference type="InterPro" id="IPR044210">
    <property type="entry name" value="Tfc3-like"/>
</dbReference>
<dbReference type="InterPro" id="IPR046488">
    <property type="entry name" value="Sfc3/Tfc3_C"/>
</dbReference>
<dbReference type="GO" id="GO:0003677">
    <property type="term" value="F:DNA binding"/>
    <property type="evidence" value="ECO:0007669"/>
    <property type="project" value="UniProtKB-KW"/>
</dbReference>
<evidence type="ECO:0000313" key="10">
    <source>
        <dbReference type="Proteomes" id="UP000001745"/>
    </source>
</evidence>
<organism evidence="9 10">
    <name type="scientific">Talaromyces stipitatus (strain ATCC 10500 / CBS 375.48 / QM 6759 / NRRL 1006)</name>
    <name type="common">Penicillium stipitatum</name>
    <dbReference type="NCBI Taxonomy" id="441959"/>
    <lineage>
        <taxon>Eukaryota</taxon>
        <taxon>Fungi</taxon>
        <taxon>Dikarya</taxon>
        <taxon>Ascomycota</taxon>
        <taxon>Pezizomycotina</taxon>
        <taxon>Eurotiomycetes</taxon>
        <taxon>Eurotiomycetidae</taxon>
        <taxon>Eurotiales</taxon>
        <taxon>Trichocomaceae</taxon>
        <taxon>Talaromyces</taxon>
        <taxon>Talaromyces sect. Talaromyces</taxon>
    </lineage>
</organism>
<dbReference type="HOGENOM" id="CLU_000535_0_0_1"/>
<comment type="subcellular location">
    <subcellularLocation>
        <location evidence="1">Nucleus</location>
    </subcellularLocation>
</comment>
<dbReference type="GO" id="GO:0003743">
    <property type="term" value="F:translation initiation factor activity"/>
    <property type="evidence" value="ECO:0007669"/>
    <property type="project" value="UniProtKB-KW"/>
</dbReference>
<dbReference type="Pfam" id="PF20222">
    <property type="entry name" value="DUF6581"/>
    <property type="match status" value="1"/>
</dbReference>
<keyword evidence="5" id="KW-0539">Nucleus</keyword>
<keyword evidence="3" id="KW-0238">DNA-binding</keyword>
<keyword evidence="9" id="KW-0648">Protein biosynthesis</keyword>
<feature type="compositionally biased region" description="Basic and acidic residues" evidence="6">
    <location>
        <begin position="1013"/>
        <end position="1022"/>
    </location>
</feature>
<dbReference type="Pfam" id="PF04182">
    <property type="entry name" value="B-block_TFIIIC"/>
    <property type="match status" value="1"/>
</dbReference>
<dbReference type="GO" id="GO:0006384">
    <property type="term" value="P:transcription initiation at RNA polymerase III promoter"/>
    <property type="evidence" value="ECO:0007669"/>
    <property type="project" value="InterPro"/>
</dbReference>
<evidence type="ECO:0000256" key="1">
    <source>
        <dbReference type="ARBA" id="ARBA00004123"/>
    </source>
</evidence>
<keyword evidence="4" id="KW-0804">Transcription</keyword>
<reference evidence="10" key="1">
    <citation type="journal article" date="2015" name="Genome Announc.">
        <title>Genome sequence of the AIDS-associated pathogen Penicillium marneffei (ATCC18224) and its near taxonomic relative Talaromyces stipitatus (ATCC10500).</title>
        <authorList>
            <person name="Nierman W.C."/>
            <person name="Fedorova-Abrams N.D."/>
            <person name="Andrianopoulos A."/>
        </authorList>
    </citation>
    <scope>NUCLEOTIDE SEQUENCE [LARGE SCALE GENOMIC DNA]</scope>
    <source>
        <strain evidence="10">ATCC 10500 / CBS 375.48 / QM 6759 / NRRL 1006</strain>
    </source>
</reference>
<keyword evidence="2" id="KW-0597">Phosphoprotein</keyword>
<dbReference type="Proteomes" id="UP000001745">
    <property type="component" value="Unassembled WGS sequence"/>
</dbReference>
<evidence type="ECO:0000256" key="5">
    <source>
        <dbReference type="ARBA" id="ARBA00023242"/>
    </source>
</evidence>
<proteinExistence type="predicted"/>
<dbReference type="eggNOG" id="ENOG502S2X2">
    <property type="taxonomic scope" value="Eukaryota"/>
</dbReference>
<dbReference type="CDD" id="cd16169">
    <property type="entry name" value="Tau138_eWH"/>
    <property type="match status" value="1"/>
</dbReference>
<feature type="domain" description="B-block binding subunit of TFIIIC" evidence="7">
    <location>
        <begin position="125"/>
        <end position="191"/>
    </location>
</feature>
<dbReference type="GO" id="GO:0042791">
    <property type="term" value="P:5S class rRNA transcription by RNA polymerase III"/>
    <property type="evidence" value="ECO:0007669"/>
    <property type="project" value="TreeGrafter"/>
</dbReference>
<evidence type="ECO:0000259" key="8">
    <source>
        <dbReference type="Pfam" id="PF20222"/>
    </source>
</evidence>
<dbReference type="PANTHER" id="PTHR15180:SF1">
    <property type="entry name" value="GENERAL TRANSCRIPTION FACTOR 3C POLYPEPTIDE 1"/>
    <property type="match status" value="1"/>
</dbReference>
<feature type="domain" description="Transcription factor tau subunit sfc3/Tfc3 C-terminal" evidence="8">
    <location>
        <begin position="1228"/>
        <end position="1657"/>
    </location>
</feature>
<protein>
    <submittedName>
        <fullName evidence="9">TFIIIC transcription initiation factor complex subunits Tfc3, putative</fullName>
    </submittedName>
</protein>
<feature type="compositionally biased region" description="Basic and acidic residues" evidence="6">
    <location>
        <begin position="1044"/>
        <end position="1053"/>
    </location>
</feature>
<dbReference type="PANTHER" id="PTHR15180">
    <property type="entry name" value="GENERAL TRANSCRIPTION FACTOR 3C POLYPEPTIDE 1"/>
    <property type="match status" value="1"/>
</dbReference>
<keyword evidence="9" id="KW-0396">Initiation factor</keyword>
<sequence length="1705" mass="191774">MAGALRELIELLLTEIAVSGTDGTPLSEIWGLIEAFYSNRSSYAGHDHSSPGFFLDRSLQEDLWEWLTLNPEVSVGRNKEYNGLSLPEAEAINSKSSELRLFVSEERIWKALTGHEKDETKVPSTEFSLLSIIASCRSQGILQTELVRRSGQDARSVPKRTDALKTKGYIDKRQVQAKSAKTSLCTLSRFANVDVGIVCQEGKSAQSREVIDFGAFCHDIFRILKKYQIIARSDLRDELGFHDIWRRRILNRAIRKLETIGCVQRVKARSQFHDTMQSLHSCVLLVREPTQVDLKLFKSDYKTILAATDQENEEMEEQAEMHTPDHKLIQWVPDANFANLIATLIKNSGTRGSSNAEIIREGFGKVFRRPSENTLNRITECWQLSQPLHLRSSAIVRDTALNGTVTHYVHYSYSNFKQLVDTGCADWDAVSFRPRDVKSSKLAIPPPDALPVTDQDGLVPFRPSRRGIAECDHYCAVSSKSLGNYAVTKSDPVAMTNENMDFVAVFPRESDGFPGYKPIHKRTDTHTVAKKEQIDSARSQQDFRGENMVETPGYAQMTKAEKIEVELKKGERSPREVFAAFGLDESWTHVAVRLMERNAPGVYMTAKGKARPAGRRQGRPKESRIAVFRSSTLVEYLKSIPQAVMDVSRPLVSRASPCNAGRESSIITTPGDLISETNSNNEQGALEPAPVATETQSNKENNIVPRPASTEPQPTSPELPSVIPDLPEIEKVVSLEAEERSTTSTAITGITISRNNTLESCPSVHPVSNVPSAAADESSVVGQGHDSPPESPVIFTKSRRLDHGGSVARLRRAIIMDIIKQAGGAFPSGSEIWHAFSTVWMKYLKHAEKPDSRTVRNVVKYLIDTGKLRQITFSGKGPKGLMVTRSIVMTPETSPSSPLVTKMQKALLESNYYVPDNVEIDSDITRIVRGATGAPTGVYTKSIPIDPGMTVNLRTKPASVIALERRKEQSIHKRLSKPIRLMGIKRKGRLQTSEGITSFSRPVSKGILKHHHEPSQPEKDPSGESTPMEIDVLPSVTPKRHLRRESLDQPRSEVKRRKRSYTESQYDRFLDSLEDVLQWEFSNLLMSETEQGSSIIPKFTEDDMDFIHHTVNEGFEQAPVVGSIRFAGEKRTRPAPLSAPSLRRRRHKSSVAFESKLRPITPRQSHDTGHESGSQPWLVSYAQQPMDAELYMQPNGSDLLQPSSPIDEDELHGYPEKNTATMARRRRRGLKALSNSMIERLKHAIVVVRTIAGGTQGRIVDWDFVTKAFPREDPQDIRSNGKLLLNRDRRQLAQMQDEFRVKLLAEYKKKNSSIPIINFNNMASYDWDAAVTWATAQYYSPFTRNVPLLPASRARLIQDIPHRIEQVSDEFEMIYTTNPTFSITKRESLFASRPYLSKQKIESANVRDQNDDKQAVKCWILSNIVAKEATYNAIDARDKLSRLPNVIIEDAVKELIRERFISQSNRGRVVPGRNFTFTDNFQLTFGRRRAIDSDILRQAAKFKRMLDDDFKRDGVSQLKYDASDGAVLAVMALAAQGRVHILPNDPPANPFGLTEGNYETRTLDKAIFKFQVDVIPDSSRYQYGYPLAVKANERQPPIEEEELKQLLSGNDDKGPVAKLPLWLDINGNVHVQLWEAIVSAIVGILAIRPKIDIVNLHEQLQNYLAPWDIERILRWLEKIGLAENEGGAGDKGIWSAKEYWWMIWA</sequence>
<dbReference type="OMA" id="CWQLSQP"/>
<feature type="region of interest" description="Disordered" evidence="6">
    <location>
        <begin position="1001"/>
        <end position="1061"/>
    </location>
</feature>
<feature type="region of interest" description="Disordered" evidence="6">
    <location>
        <begin position="1131"/>
        <end position="1175"/>
    </location>
</feature>